<protein>
    <recommendedName>
        <fullName evidence="3">Lipoprotein</fullName>
    </recommendedName>
</protein>
<sequence>MSRLRLLTLLIIVFTLVACGGSSDGAKSGNRYSGSHNTYFEDSLYSDIEFTNRSIELYNPNNYTSPLGSSPNGLEGTWLVIEQAIYTNSPTYHGTVAEVKTLKRKVSSIIQADNGEFWLIDSSNEANGYIFFEENNKLFFQHQIYGNIAIAEVTSQSDTRIVATLEQSNYVDVTDSQITFIKLSHTPSLGGVYKDNTQFIGSYSYEEFDTINGTTGDKFEDKPIHSYQDGFIDVRLTEEGKEPRHYRNEYLSVSTIKEDMNLFAEAPSAGSNWQMYWSENYMLANEFETITTANRLYYRALIDSYLSKFVLDPDYVYTDIEERSINIYYENYVALSTGSEIGAEPRTAVSLDIKVDLNLRD</sequence>
<organism evidence="1 2">
    <name type="scientific">Saccharophagus degradans (strain 2-40 / ATCC 43961 / DSM 17024)</name>
    <dbReference type="NCBI Taxonomy" id="203122"/>
    <lineage>
        <taxon>Bacteria</taxon>
        <taxon>Pseudomonadati</taxon>
        <taxon>Pseudomonadota</taxon>
        <taxon>Gammaproteobacteria</taxon>
        <taxon>Cellvibrionales</taxon>
        <taxon>Cellvibrionaceae</taxon>
        <taxon>Saccharophagus</taxon>
    </lineage>
</organism>
<dbReference type="Proteomes" id="UP000001947">
    <property type="component" value="Chromosome"/>
</dbReference>
<dbReference type="PROSITE" id="PS51257">
    <property type="entry name" value="PROKAR_LIPOPROTEIN"/>
    <property type="match status" value="1"/>
</dbReference>
<dbReference type="GeneID" id="98615576"/>
<name>Q21DJ1_SACD2</name>
<evidence type="ECO:0008006" key="3">
    <source>
        <dbReference type="Google" id="ProtNLM"/>
    </source>
</evidence>
<dbReference type="HOGENOM" id="CLU_798975_0_0_6"/>
<keyword evidence="2" id="KW-1185">Reference proteome</keyword>
<reference evidence="1 2" key="1">
    <citation type="journal article" date="2008" name="PLoS Genet.">
        <title>Complete genome sequence of the complex carbohydrate-degrading marine bacterium, Saccharophagus degradans strain 2-40 T.</title>
        <authorList>
            <person name="Weiner R.M."/>
            <person name="Taylor L.E.II."/>
            <person name="Henrissat B."/>
            <person name="Hauser L."/>
            <person name="Land M."/>
            <person name="Coutinho P.M."/>
            <person name="Rancurel C."/>
            <person name="Saunders E.H."/>
            <person name="Longmire A.G."/>
            <person name="Zhang H."/>
            <person name="Bayer E.A."/>
            <person name="Gilbert H.J."/>
            <person name="Larimer F."/>
            <person name="Zhulin I.B."/>
            <person name="Ekborg N.A."/>
            <person name="Lamed R."/>
            <person name="Richardson P.M."/>
            <person name="Borovok I."/>
            <person name="Hutcheson S."/>
        </authorList>
    </citation>
    <scope>NUCLEOTIDE SEQUENCE [LARGE SCALE GENOMIC DNA]</scope>
    <source>
        <strain evidence="2">2-40 / ATCC 43961 / DSM 17024</strain>
    </source>
</reference>
<dbReference type="RefSeq" id="WP_011470453.1">
    <property type="nucleotide sequence ID" value="NC_007912.1"/>
</dbReference>
<gene>
    <name evidence="1" type="ordered locus">Sde_3983</name>
</gene>
<accession>Q21DJ1</accession>
<dbReference type="KEGG" id="sde:Sde_3983"/>
<dbReference type="EMBL" id="CP000282">
    <property type="protein sequence ID" value="ABD83238.1"/>
    <property type="molecule type" value="Genomic_DNA"/>
</dbReference>
<evidence type="ECO:0000313" key="1">
    <source>
        <dbReference type="EMBL" id="ABD83238.1"/>
    </source>
</evidence>
<dbReference type="AlphaFoldDB" id="Q21DJ1"/>
<proteinExistence type="predicted"/>
<evidence type="ECO:0000313" key="2">
    <source>
        <dbReference type="Proteomes" id="UP000001947"/>
    </source>
</evidence>